<name>A0ABR2VG85_9PEZI</name>
<dbReference type="Pfam" id="PF07985">
    <property type="entry name" value="SRR1"/>
    <property type="match status" value="1"/>
</dbReference>
<organism evidence="3 4">
    <name type="scientific">Seiridium unicorne</name>
    <dbReference type="NCBI Taxonomy" id="138068"/>
    <lineage>
        <taxon>Eukaryota</taxon>
        <taxon>Fungi</taxon>
        <taxon>Dikarya</taxon>
        <taxon>Ascomycota</taxon>
        <taxon>Pezizomycotina</taxon>
        <taxon>Sordariomycetes</taxon>
        <taxon>Xylariomycetidae</taxon>
        <taxon>Amphisphaeriales</taxon>
        <taxon>Sporocadaceae</taxon>
        <taxon>Seiridium</taxon>
    </lineage>
</organism>
<dbReference type="EMBL" id="JARVKF010000013">
    <property type="protein sequence ID" value="KAK9425638.1"/>
    <property type="molecule type" value="Genomic_DNA"/>
</dbReference>
<comment type="caution">
    <text evidence="3">The sequence shown here is derived from an EMBL/GenBank/DDBJ whole genome shotgun (WGS) entry which is preliminary data.</text>
</comment>
<dbReference type="PANTHER" id="PTHR42080:SF1">
    <property type="entry name" value="SRR1-LIKE DOMAIN-CONTAINING PROTEIN"/>
    <property type="match status" value="1"/>
</dbReference>
<protein>
    <submittedName>
        <fullName evidence="3">SRR1-like domain-containing protein</fullName>
    </submittedName>
</protein>
<evidence type="ECO:0000259" key="2">
    <source>
        <dbReference type="Pfam" id="PF07985"/>
    </source>
</evidence>
<sequence>MGSQDGEEAWTFVTNKRNRQSGKRAPTLAPTTVPASPQTRTTPNLSVEEIRSDHRKFVQQWVDSNCCNELKDIAQAKSCHPSPTKAVCLGLGSFDPEDGSWQIRRRSHVQLAAFMTFVECVEQLCGRKVRRIFQEPCFTVGDKEFLTSLGHEIVDSPKGFEEISEDSIVFGIHLYRNIYSAAIEKALPAIFIGTGYDVWERYADSKDPSWARMRQLHDSCHTLPFPDDKDFYPTFTSTTIHWLRPNQDPSDEISNVIGSLSLEGSES</sequence>
<evidence type="ECO:0000313" key="4">
    <source>
        <dbReference type="Proteomes" id="UP001408356"/>
    </source>
</evidence>
<feature type="domain" description="SRR1-like" evidence="2">
    <location>
        <begin position="78"/>
        <end position="242"/>
    </location>
</feature>
<gene>
    <name evidence="3" type="ORF">SUNI508_02999</name>
</gene>
<evidence type="ECO:0000256" key="1">
    <source>
        <dbReference type="SAM" id="MobiDB-lite"/>
    </source>
</evidence>
<proteinExistence type="predicted"/>
<dbReference type="Proteomes" id="UP001408356">
    <property type="component" value="Unassembled WGS sequence"/>
</dbReference>
<accession>A0ABR2VG85</accession>
<dbReference type="InterPro" id="IPR012942">
    <property type="entry name" value="SRR1-like"/>
</dbReference>
<reference evidence="3 4" key="1">
    <citation type="journal article" date="2024" name="J. Plant Pathol.">
        <title>Sequence and assembly of the genome of Seiridium unicorne, isolate CBS 538.82, causal agent of cypress canker disease.</title>
        <authorList>
            <person name="Scali E."/>
            <person name="Rocca G.D."/>
            <person name="Danti R."/>
            <person name="Garbelotto M."/>
            <person name="Barberini S."/>
            <person name="Baroncelli R."/>
            <person name="Emiliani G."/>
        </authorList>
    </citation>
    <scope>NUCLEOTIDE SEQUENCE [LARGE SCALE GENOMIC DNA]</scope>
    <source>
        <strain evidence="3 4">BM-138-508</strain>
    </source>
</reference>
<feature type="region of interest" description="Disordered" evidence="1">
    <location>
        <begin position="1"/>
        <end position="42"/>
    </location>
</feature>
<dbReference type="PANTHER" id="PTHR42080">
    <property type="entry name" value="SRR1 DOMAIN-CONTAINING PROTEIN"/>
    <property type="match status" value="1"/>
</dbReference>
<evidence type="ECO:0000313" key="3">
    <source>
        <dbReference type="EMBL" id="KAK9425638.1"/>
    </source>
</evidence>
<feature type="compositionally biased region" description="Polar residues" evidence="1">
    <location>
        <begin position="29"/>
        <end position="42"/>
    </location>
</feature>
<keyword evidence="4" id="KW-1185">Reference proteome</keyword>